<protein>
    <submittedName>
        <fullName evidence="1">Uncharacterized protein</fullName>
    </submittedName>
</protein>
<accession>A0A7D4IK23</accession>
<organism evidence="1 2">
    <name type="scientific">Achromobacter pestifer</name>
    <dbReference type="NCBI Taxonomy" id="1353889"/>
    <lineage>
        <taxon>Bacteria</taxon>
        <taxon>Pseudomonadati</taxon>
        <taxon>Pseudomonadota</taxon>
        <taxon>Betaproteobacteria</taxon>
        <taxon>Burkholderiales</taxon>
        <taxon>Alcaligenaceae</taxon>
        <taxon>Achromobacter</taxon>
    </lineage>
</organism>
<proteinExistence type="predicted"/>
<evidence type="ECO:0000313" key="1">
    <source>
        <dbReference type="EMBL" id="QKH37323.1"/>
    </source>
</evidence>
<name>A0A7D4IK23_9BURK</name>
<dbReference type="Proteomes" id="UP000500970">
    <property type="component" value="Chromosome"/>
</dbReference>
<reference evidence="1 2" key="1">
    <citation type="submission" date="2020-05" db="EMBL/GenBank/DDBJ databases">
        <title>FDA dAtabase for Regulatory Grade micrObial Sequences (FDA-ARGOS): Supporting development and validation of Infectious Disease Dx tests.</title>
        <authorList>
            <person name="Sproer C."/>
            <person name="Gronow S."/>
            <person name="Severitt S."/>
            <person name="Schroder I."/>
            <person name="Tallon L."/>
            <person name="Sadzewicz L."/>
            <person name="Zhao X."/>
            <person name="Vavikolanu K."/>
            <person name="Mehta A."/>
            <person name="Aluvathingal J."/>
            <person name="Nadendla S."/>
            <person name="Myers T."/>
            <person name="Yan Y."/>
            <person name="Sichtig H."/>
        </authorList>
    </citation>
    <scope>NUCLEOTIDE SEQUENCE [LARGE SCALE GENOMIC DNA]</scope>
    <source>
        <strain evidence="1 2">FDAARGOS_790</strain>
    </source>
</reference>
<sequence length="88" mass="9595">MSQVSNADSAKPNSIVELNQENGPYPPAGICAKAVFELRSYVHPLPSDLRNIDCHLGEDFKPLLLYRSDVAKLGEDNSPCGRQNLLGV</sequence>
<dbReference type="KEGG" id="apes:FOC84_21250"/>
<dbReference type="AlphaFoldDB" id="A0A7D4IK23"/>
<keyword evidence="2" id="KW-1185">Reference proteome</keyword>
<dbReference type="RefSeq" id="WP_173146173.1">
    <property type="nucleotide sequence ID" value="NZ_CP053985.1"/>
</dbReference>
<gene>
    <name evidence="1" type="ORF">FOC84_21250</name>
</gene>
<dbReference type="EMBL" id="CP053985">
    <property type="protein sequence ID" value="QKH37323.1"/>
    <property type="molecule type" value="Genomic_DNA"/>
</dbReference>
<evidence type="ECO:0000313" key="2">
    <source>
        <dbReference type="Proteomes" id="UP000500970"/>
    </source>
</evidence>